<dbReference type="GO" id="GO:2000045">
    <property type="term" value="P:regulation of G1/S transition of mitotic cell cycle"/>
    <property type="evidence" value="ECO:0007669"/>
    <property type="project" value="TreeGrafter"/>
</dbReference>
<keyword evidence="2" id="KW-0647">Proteasome</keyword>
<dbReference type="PANTHER" id="PTHR10660">
    <property type="entry name" value="PROTEASOME REGULATOR PA28"/>
    <property type="match status" value="1"/>
</dbReference>
<dbReference type="SUPFAM" id="SSF47216">
    <property type="entry name" value="Proteasome activator"/>
    <property type="match status" value="1"/>
</dbReference>
<evidence type="ECO:0000256" key="2">
    <source>
        <dbReference type="ARBA" id="ARBA00022942"/>
    </source>
</evidence>
<evidence type="ECO:0000256" key="1">
    <source>
        <dbReference type="ARBA" id="ARBA00005883"/>
    </source>
</evidence>
<dbReference type="GO" id="GO:0005654">
    <property type="term" value="C:nucleoplasm"/>
    <property type="evidence" value="ECO:0007669"/>
    <property type="project" value="TreeGrafter"/>
</dbReference>
<dbReference type="InterPro" id="IPR036252">
    <property type="entry name" value="Proteasome_activ_sf"/>
</dbReference>
<proteinExistence type="inferred from homology"/>
<dbReference type="GO" id="GO:0061136">
    <property type="term" value="P:regulation of proteasomal protein catabolic process"/>
    <property type="evidence" value="ECO:0007669"/>
    <property type="project" value="TreeGrafter"/>
</dbReference>
<dbReference type="InterPro" id="IPR009077">
    <property type="entry name" value="Proteasome_activ_PA28"/>
</dbReference>
<organism evidence="4">
    <name type="scientific">Aplanochytrium stocchinoi</name>
    <dbReference type="NCBI Taxonomy" id="215587"/>
    <lineage>
        <taxon>Eukaryota</taxon>
        <taxon>Sar</taxon>
        <taxon>Stramenopiles</taxon>
        <taxon>Bigyra</taxon>
        <taxon>Labyrinthulomycetes</taxon>
        <taxon>Thraustochytrida</taxon>
        <taxon>Thraustochytriidae</taxon>
        <taxon>Aplanochytrium</taxon>
    </lineage>
</organism>
<evidence type="ECO:0000313" key="4">
    <source>
        <dbReference type="EMBL" id="CAE0440502.1"/>
    </source>
</evidence>
<dbReference type="InterPro" id="IPR003186">
    <property type="entry name" value="PA28_C"/>
</dbReference>
<dbReference type="GO" id="GO:0061133">
    <property type="term" value="F:endopeptidase activator activity"/>
    <property type="evidence" value="ECO:0007669"/>
    <property type="project" value="TreeGrafter"/>
</dbReference>
<evidence type="ECO:0000259" key="3">
    <source>
        <dbReference type="Pfam" id="PF02252"/>
    </source>
</evidence>
<dbReference type="Pfam" id="PF02252">
    <property type="entry name" value="PA28_C"/>
    <property type="match status" value="1"/>
</dbReference>
<dbReference type="GO" id="GO:0005737">
    <property type="term" value="C:cytoplasm"/>
    <property type="evidence" value="ECO:0007669"/>
    <property type="project" value="TreeGrafter"/>
</dbReference>
<reference evidence="4" key="1">
    <citation type="submission" date="2021-01" db="EMBL/GenBank/DDBJ databases">
        <authorList>
            <person name="Corre E."/>
            <person name="Pelletier E."/>
            <person name="Niang G."/>
            <person name="Scheremetjew M."/>
            <person name="Finn R."/>
            <person name="Kale V."/>
            <person name="Holt S."/>
            <person name="Cochrane G."/>
            <person name="Meng A."/>
            <person name="Brown T."/>
            <person name="Cohen L."/>
        </authorList>
    </citation>
    <scope>NUCLEOTIDE SEQUENCE</scope>
    <source>
        <strain evidence="4">GSBS06</strain>
    </source>
</reference>
<accession>A0A7S3PIM3</accession>
<name>A0A7S3PIM3_9STRA</name>
<protein>
    <recommendedName>
        <fullName evidence="3">Proteasome activator PA28 C-terminal domain-containing protein</fullName>
    </recommendedName>
</protein>
<comment type="similarity">
    <text evidence="1">Belongs to the PA28 family.</text>
</comment>
<feature type="domain" description="Proteasome activator PA28 C-terminal" evidence="3">
    <location>
        <begin position="121"/>
        <end position="261"/>
    </location>
</feature>
<dbReference type="FunFam" id="1.20.120.180:FF:000002">
    <property type="entry name" value="Proteasome activator complex subunit 1"/>
    <property type="match status" value="1"/>
</dbReference>
<sequence>MTMAEGGEAFLATQAVAGAAKGIASTKMDVDPHSTTGDRFSICEVAEKIKEEKYSHQDVMKDLKLFKSDIERDATTIVFESLPKKVLLLDKLFHQTEAGRLKAEYKVEPFPTPAVLPTGVIPVNSRIREIIDQIKAEICDMISDLSTLRAWIRLNTPKIEDGNNFGVEVQEEILTMLSRGRVSGLSVLQVVSKYYSRRAKLLSDMRKRPNIEEYASAAKDLDERQFIHLAQSVCDLRNNYALLYDKITKNKEKLVKPKSSHELAYF</sequence>
<dbReference type="PANTHER" id="PTHR10660:SF2">
    <property type="entry name" value="LD45860P"/>
    <property type="match status" value="1"/>
</dbReference>
<dbReference type="InterPro" id="IPR036997">
    <property type="entry name" value="PA28_C_sf"/>
</dbReference>
<dbReference type="GO" id="GO:0008537">
    <property type="term" value="C:proteasome activator complex"/>
    <property type="evidence" value="ECO:0007669"/>
    <property type="project" value="InterPro"/>
</dbReference>
<gene>
    <name evidence="4" type="ORF">ASTO00021_LOCUS10636</name>
</gene>
<dbReference type="AlphaFoldDB" id="A0A7S3PIM3"/>
<dbReference type="Gene3D" id="1.20.120.180">
    <property type="entry name" value="Proteasome activator pa28, C-terminal domain"/>
    <property type="match status" value="1"/>
</dbReference>
<dbReference type="EMBL" id="HBIN01014065">
    <property type="protein sequence ID" value="CAE0440502.1"/>
    <property type="molecule type" value="Transcribed_RNA"/>
</dbReference>